<keyword evidence="3" id="KW-1185">Reference proteome</keyword>
<protein>
    <submittedName>
        <fullName evidence="2">Uncharacterized protein</fullName>
    </submittedName>
</protein>
<name>A0ABQ4Z6M5_9ASTR</name>
<reference evidence="2" key="1">
    <citation type="journal article" date="2022" name="Int. J. Mol. Sci.">
        <title>Draft Genome of Tanacetum Coccineum: Genomic Comparison of Closely Related Tanacetum-Family Plants.</title>
        <authorList>
            <person name="Yamashiro T."/>
            <person name="Shiraishi A."/>
            <person name="Nakayama K."/>
            <person name="Satake H."/>
        </authorList>
    </citation>
    <scope>NUCLEOTIDE SEQUENCE</scope>
</reference>
<sequence length="435" mass="49480">MDLEIVQNNDVAKLPLLKQGDYEMWRLRIEQYFQILDYALWDIIENGNSFNPVADGTTTKRMLTLQLALDSTLDSTANLSDTTIYAFLANQPNGSQLVHEDLEQIHEDDLEEMDLKGPRNQESRARNQDSSRSTVNVEETTSKAMVVIDGAGFDWSYMADEEVPTNMALMAFPDSKVYLHPQLLINPTMVLRSFNSLNLKAIYLRQIRVSVKIPQMRLRKILMPPIIEDWVSDCDEDDSEVMVLKSDNVQQKPKQANQPTKMVQKPVLSNVKKRTSQREVRPVWNNAMRVNHQNFSNSRRNFVPTAVLTKSGIVPVSAARPINTAAPKFFMNVAKTRPNAFQKSHSLSRRPFYQQTALKNINLNDKVNTAKVNSVNTAKGNRVTRAVGEQGINVVKSSACWVWRPKIKADSSLELKGYLINNGYADLEKMLYDWS</sequence>
<proteinExistence type="predicted"/>
<gene>
    <name evidence="2" type="ORF">Tco_0752016</name>
</gene>
<dbReference type="EMBL" id="BQNB010011052">
    <property type="protein sequence ID" value="GJS85475.1"/>
    <property type="molecule type" value="Genomic_DNA"/>
</dbReference>
<reference evidence="2" key="2">
    <citation type="submission" date="2022-01" db="EMBL/GenBank/DDBJ databases">
        <authorList>
            <person name="Yamashiro T."/>
            <person name="Shiraishi A."/>
            <person name="Satake H."/>
            <person name="Nakayama K."/>
        </authorList>
    </citation>
    <scope>NUCLEOTIDE SEQUENCE</scope>
</reference>
<evidence type="ECO:0000256" key="1">
    <source>
        <dbReference type="SAM" id="MobiDB-lite"/>
    </source>
</evidence>
<feature type="region of interest" description="Disordered" evidence="1">
    <location>
        <begin position="112"/>
        <end position="137"/>
    </location>
</feature>
<evidence type="ECO:0000313" key="2">
    <source>
        <dbReference type="EMBL" id="GJS85475.1"/>
    </source>
</evidence>
<feature type="compositionally biased region" description="Basic and acidic residues" evidence="1">
    <location>
        <begin position="112"/>
        <end position="129"/>
    </location>
</feature>
<dbReference type="Proteomes" id="UP001151760">
    <property type="component" value="Unassembled WGS sequence"/>
</dbReference>
<accession>A0ABQ4Z6M5</accession>
<comment type="caution">
    <text evidence="2">The sequence shown here is derived from an EMBL/GenBank/DDBJ whole genome shotgun (WGS) entry which is preliminary data.</text>
</comment>
<evidence type="ECO:0000313" key="3">
    <source>
        <dbReference type="Proteomes" id="UP001151760"/>
    </source>
</evidence>
<organism evidence="2 3">
    <name type="scientific">Tanacetum coccineum</name>
    <dbReference type="NCBI Taxonomy" id="301880"/>
    <lineage>
        <taxon>Eukaryota</taxon>
        <taxon>Viridiplantae</taxon>
        <taxon>Streptophyta</taxon>
        <taxon>Embryophyta</taxon>
        <taxon>Tracheophyta</taxon>
        <taxon>Spermatophyta</taxon>
        <taxon>Magnoliopsida</taxon>
        <taxon>eudicotyledons</taxon>
        <taxon>Gunneridae</taxon>
        <taxon>Pentapetalae</taxon>
        <taxon>asterids</taxon>
        <taxon>campanulids</taxon>
        <taxon>Asterales</taxon>
        <taxon>Asteraceae</taxon>
        <taxon>Asteroideae</taxon>
        <taxon>Anthemideae</taxon>
        <taxon>Anthemidinae</taxon>
        <taxon>Tanacetum</taxon>
    </lineage>
</organism>